<dbReference type="InterPro" id="IPR034965">
    <property type="entry name" value="Deadenylase_nocturnin"/>
</dbReference>
<evidence type="ECO:0000256" key="5">
    <source>
        <dbReference type="ARBA" id="ARBA00022723"/>
    </source>
</evidence>
<proteinExistence type="inferred from homology"/>
<dbReference type="GO" id="GO:0046872">
    <property type="term" value="F:metal ion binding"/>
    <property type="evidence" value="ECO:0007669"/>
    <property type="project" value="UniProtKB-KW"/>
</dbReference>
<feature type="compositionally biased region" description="Acidic residues" evidence="11">
    <location>
        <begin position="111"/>
        <end position="120"/>
    </location>
</feature>
<protein>
    <recommendedName>
        <fullName evidence="9">Nocturnin</fullName>
    </recommendedName>
    <alternativeName>
        <fullName evidence="10">Carbon catabolite repression 4-like protein</fullName>
    </alternativeName>
</protein>
<evidence type="ECO:0000256" key="6">
    <source>
        <dbReference type="ARBA" id="ARBA00022801"/>
    </source>
</evidence>
<dbReference type="InterPro" id="IPR005135">
    <property type="entry name" value="Endo/exonuclease/phosphatase"/>
</dbReference>
<dbReference type="InterPro" id="IPR050410">
    <property type="entry name" value="CCR4/nocturin_mRNA_transcr"/>
</dbReference>
<accession>A0AAN8QJ00</accession>
<dbReference type="Pfam" id="PF03372">
    <property type="entry name" value="Exo_endo_phos"/>
    <property type="match status" value="1"/>
</dbReference>
<evidence type="ECO:0000256" key="4">
    <source>
        <dbReference type="ARBA" id="ARBA00022490"/>
    </source>
</evidence>
<feature type="compositionally biased region" description="Low complexity" evidence="11">
    <location>
        <begin position="59"/>
        <end position="69"/>
    </location>
</feature>
<dbReference type="GO" id="GO:0006139">
    <property type="term" value="P:nucleobase-containing compound metabolic process"/>
    <property type="evidence" value="ECO:0007669"/>
    <property type="project" value="UniProtKB-ARBA"/>
</dbReference>
<feature type="compositionally biased region" description="Basic and acidic residues" evidence="11">
    <location>
        <begin position="101"/>
        <end position="110"/>
    </location>
</feature>
<comment type="caution">
    <text evidence="13">The sequence shown here is derived from an EMBL/GenBank/DDBJ whole genome shotgun (WGS) entry which is preliminary data.</text>
</comment>
<dbReference type="EMBL" id="JAGTTL010000029">
    <property type="protein sequence ID" value="KAK6298923.1"/>
    <property type="molecule type" value="Genomic_DNA"/>
</dbReference>
<evidence type="ECO:0000256" key="10">
    <source>
        <dbReference type="ARBA" id="ARBA00079931"/>
    </source>
</evidence>
<feature type="region of interest" description="Disordered" evidence="11">
    <location>
        <begin position="97"/>
        <end position="120"/>
    </location>
</feature>
<comment type="subcellular location">
    <subcellularLocation>
        <location evidence="2">Cytoplasm</location>
    </subcellularLocation>
</comment>
<evidence type="ECO:0000256" key="7">
    <source>
        <dbReference type="ARBA" id="ARBA00022842"/>
    </source>
</evidence>
<name>A0AAN8QJ00_9TELE</name>
<sequence>MNPARRCSFLHRDLAAFCLSSLGPAAKKQPPPKKLSLPAPRYCHTGGEDGRRGKPQVKSRGSSPASASSIPVCPMGSSSSSRLFGTLAQTLNSAPLAQKDYCPDPEHQDSDQDPEGLEQTDPDQLLRECEEALQNRPARPHRDLVYPADPKHQHQYRNHEQQHTPSIRVMTWNILAQALGEGKDGFVRCPLEALNWAERKYLILEEILTYRPDILCLQEVDHYYDTFKPILASLGYHSTFLPKPWSPCLDVASNNGPDGCALFYRHARFSLLHTSHLRLSAMMLPTNQVAIVQTLRCRATGQRLCVAVTHLKARSGWERLRGAQGADLLQSLKAITSRAAGSDPVSRGAGGGNGTEGVPLIVCGDFNAEPSEDVYRRFISSPLGLDSAYKLLSADGQTEPAYTTWKIRPSGESCSTLDYIWYSHGAFTVDTLLDIPTEEQIGPDRLPSYHYPSDHLSLLCDVSFREPRDQPHRLM</sequence>
<organism evidence="13 14">
    <name type="scientific">Coregonus suidteri</name>
    <dbReference type="NCBI Taxonomy" id="861788"/>
    <lineage>
        <taxon>Eukaryota</taxon>
        <taxon>Metazoa</taxon>
        <taxon>Chordata</taxon>
        <taxon>Craniata</taxon>
        <taxon>Vertebrata</taxon>
        <taxon>Euteleostomi</taxon>
        <taxon>Actinopterygii</taxon>
        <taxon>Neopterygii</taxon>
        <taxon>Teleostei</taxon>
        <taxon>Protacanthopterygii</taxon>
        <taxon>Salmoniformes</taxon>
        <taxon>Salmonidae</taxon>
        <taxon>Coregoninae</taxon>
        <taxon>Coregonus</taxon>
    </lineage>
</organism>
<keyword evidence="6" id="KW-0378">Hydrolase</keyword>
<evidence type="ECO:0000256" key="8">
    <source>
        <dbReference type="ARBA" id="ARBA00023108"/>
    </source>
</evidence>
<keyword evidence="4" id="KW-0963">Cytoplasm</keyword>
<evidence type="ECO:0000256" key="9">
    <source>
        <dbReference type="ARBA" id="ARBA00023807"/>
    </source>
</evidence>
<reference evidence="13 14" key="1">
    <citation type="submission" date="2021-04" db="EMBL/GenBank/DDBJ databases">
        <authorList>
            <person name="De Guttry C."/>
            <person name="Zahm M."/>
            <person name="Klopp C."/>
            <person name="Cabau C."/>
            <person name="Louis A."/>
            <person name="Berthelot C."/>
            <person name="Parey E."/>
            <person name="Roest Crollius H."/>
            <person name="Montfort J."/>
            <person name="Robinson-Rechavi M."/>
            <person name="Bucao C."/>
            <person name="Bouchez O."/>
            <person name="Gislard M."/>
            <person name="Lluch J."/>
            <person name="Milhes M."/>
            <person name="Lampietro C."/>
            <person name="Lopez Roques C."/>
            <person name="Donnadieu C."/>
            <person name="Braasch I."/>
            <person name="Desvignes T."/>
            <person name="Postlethwait J."/>
            <person name="Bobe J."/>
            <person name="Wedekind C."/>
            <person name="Guiguen Y."/>
        </authorList>
    </citation>
    <scope>NUCLEOTIDE SEQUENCE [LARGE SCALE GENOMIC DNA]</scope>
    <source>
        <strain evidence="13">Cs_M1</strain>
        <tissue evidence="13">Blood</tissue>
    </source>
</reference>
<dbReference type="GO" id="GO:0005737">
    <property type="term" value="C:cytoplasm"/>
    <property type="evidence" value="ECO:0007669"/>
    <property type="project" value="UniProtKB-SubCell"/>
</dbReference>
<evidence type="ECO:0000256" key="1">
    <source>
        <dbReference type="ARBA" id="ARBA00001946"/>
    </source>
</evidence>
<dbReference type="AlphaFoldDB" id="A0AAN8QJ00"/>
<keyword evidence="14" id="KW-1185">Reference proteome</keyword>
<keyword evidence="5" id="KW-0479">Metal-binding</keyword>
<keyword evidence="8" id="KW-0090">Biological rhythms</keyword>
<evidence type="ECO:0000256" key="3">
    <source>
        <dbReference type="ARBA" id="ARBA00010774"/>
    </source>
</evidence>
<dbReference type="GO" id="GO:0007623">
    <property type="term" value="P:circadian rhythm"/>
    <property type="evidence" value="ECO:0007669"/>
    <property type="project" value="InterPro"/>
</dbReference>
<keyword evidence="7" id="KW-0460">Magnesium</keyword>
<comment type="similarity">
    <text evidence="3">Belongs to the CCR4/nocturin family.</text>
</comment>
<evidence type="ECO:0000256" key="11">
    <source>
        <dbReference type="SAM" id="MobiDB-lite"/>
    </source>
</evidence>
<feature type="compositionally biased region" description="Low complexity" evidence="11">
    <location>
        <begin position="23"/>
        <end position="40"/>
    </location>
</feature>
<dbReference type="SUPFAM" id="SSF56219">
    <property type="entry name" value="DNase I-like"/>
    <property type="match status" value="1"/>
</dbReference>
<feature type="region of interest" description="Disordered" evidence="11">
    <location>
        <begin position="23"/>
        <end position="75"/>
    </location>
</feature>
<feature type="domain" description="Endonuclease/exonuclease/phosphatase" evidence="12">
    <location>
        <begin position="170"/>
        <end position="455"/>
    </location>
</feature>
<dbReference type="PANTHER" id="PTHR12121:SF45">
    <property type="entry name" value="NOCTURNIN"/>
    <property type="match status" value="1"/>
</dbReference>
<evidence type="ECO:0000313" key="14">
    <source>
        <dbReference type="Proteomes" id="UP001356427"/>
    </source>
</evidence>
<evidence type="ECO:0000259" key="12">
    <source>
        <dbReference type="Pfam" id="PF03372"/>
    </source>
</evidence>
<comment type="cofactor">
    <cofactor evidence="1">
        <name>Mg(2+)</name>
        <dbReference type="ChEBI" id="CHEBI:18420"/>
    </cofactor>
</comment>
<dbReference type="InterPro" id="IPR036691">
    <property type="entry name" value="Endo/exonu/phosph_ase_sf"/>
</dbReference>
<dbReference type="GO" id="GO:0004535">
    <property type="term" value="F:poly(A)-specific ribonuclease activity"/>
    <property type="evidence" value="ECO:0007669"/>
    <property type="project" value="InterPro"/>
</dbReference>
<dbReference type="Gene3D" id="3.60.10.10">
    <property type="entry name" value="Endonuclease/exonuclease/phosphatase"/>
    <property type="match status" value="1"/>
</dbReference>
<dbReference type="Proteomes" id="UP001356427">
    <property type="component" value="Unassembled WGS sequence"/>
</dbReference>
<gene>
    <name evidence="13" type="ORF">J4Q44_G00304330</name>
</gene>
<dbReference type="PANTHER" id="PTHR12121">
    <property type="entry name" value="CARBON CATABOLITE REPRESSOR PROTEIN 4"/>
    <property type="match status" value="1"/>
</dbReference>
<evidence type="ECO:0000313" key="13">
    <source>
        <dbReference type="EMBL" id="KAK6298923.1"/>
    </source>
</evidence>
<dbReference type="CDD" id="cd09096">
    <property type="entry name" value="Deadenylase_nocturnin"/>
    <property type="match status" value="1"/>
</dbReference>
<evidence type="ECO:0000256" key="2">
    <source>
        <dbReference type="ARBA" id="ARBA00004496"/>
    </source>
</evidence>
<dbReference type="FunFam" id="3.60.10.10:FF:000012">
    <property type="entry name" value="nocturnin isoform X2"/>
    <property type="match status" value="1"/>
</dbReference>